<organism evidence="5">
    <name type="scientific">Agrobacterium tumefaciens</name>
    <dbReference type="NCBI Taxonomy" id="358"/>
    <lineage>
        <taxon>Bacteria</taxon>
        <taxon>Pseudomonadati</taxon>
        <taxon>Pseudomonadota</taxon>
        <taxon>Alphaproteobacteria</taxon>
        <taxon>Hyphomicrobiales</taxon>
        <taxon>Rhizobiaceae</taxon>
        <taxon>Rhizobium/Agrobacterium group</taxon>
        <taxon>Agrobacterium</taxon>
        <taxon>Agrobacterium tumefaciens complex</taxon>
    </lineage>
</organism>
<dbReference type="AlphaFoldDB" id="Q44400"/>
<geneLocation type="plasmid" evidence="6">
    <name>pti1d1609</name>
</geneLocation>
<dbReference type="Proteomes" id="UP000237717">
    <property type="component" value="Plasmid pTi1D1609"/>
</dbReference>
<dbReference type="RefSeq" id="WP_010892370.1">
    <property type="nucleotide sequence ID" value="NC_002377.1"/>
</dbReference>
<sequence>MEYNRPHFQPTYVNFLSASQVGNSILAGSKEAYLTYLNSTLASAQKSWAKSIIKAGLMISDENLECFSEVPCLHGPDFDSLDVVLPDYDLLYFYGTSHEVQQFVECGNFLCTHASRFVACTESPYTEGVTAQTIRNWYNMISPCSRLSLNDVGAFFAFLPSVSFLSTVHTVVEIHGTHVRKFLAPAAGSWFRGEVVAFGAAFPPRPELRPTASVVSVAKRSVWAYFNCFQC</sequence>
<geneLocation type="plasmid" evidence="4">
    <name>pTi1D1609</name>
</geneLocation>
<protein>
    <submittedName>
        <fullName evidence="4">D protein</fullName>
    </submittedName>
    <submittedName>
        <fullName evidence="2">Gene 3' protein</fullName>
    </submittedName>
    <submittedName>
        <fullName evidence="5">Ti plasmid pTi15955 T-DNA region</fullName>
    </submittedName>
</protein>
<dbReference type="EMBL" id="CP026926">
    <property type="protein sequence ID" value="AVH45205.1"/>
    <property type="molecule type" value="Genomic_DNA"/>
</dbReference>
<keyword evidence="5" id="KW-0614">Plasmid</keyword>
<dbReference type="PIR" id="S28703">
    <property type="entry name" value="S28703"/>
</dbReference>
<reference evidence="5" key="3">
    <citation type="journal article" date="1993" name="Mol. Microbiol.">
        <title>The virA promoter is a host-range determinant in Agrobacterium tumefaciens.</title>
        <authorList>
            <person name="Turk S.C.H.J."/>
            <person name="Nester E.W."/>
            <person name="Hooykaas P.J.J."/>
        </authorList>
    </citation>
    <scope>NUCLEOTIDE SEQUENCE</scope>
    <source>
        <plasmid evidence="5">Ti</plasmid>
    </source>
</reference>
<dbReference type="EMBL" id="X00493">
    <property type="protein sequence ID" value="CAA25183.1"/>
    <property type="molecule type" value="Genomic_DNA"/>
</dbReference>
<geneLocation type="plasmid" evidence="5">
    <name>Ti</name>
</geneLocation>
<evidence type="ECO:0000313" key="6">
    <source>
        <dbReference type="Proteomes" id="UP000237717"/>
    </source>
</evidence>
<dbReference type="Pfam" id="PF02027">
    <property type="entry name" value="RolB_RolC"/>
    <property type="match status" value="1"/>
</dbReference>
<name>Q44400_AGRTU</name>
<reference evidence="2" key="2">
    <citation type="journal article" date="1983" name="Plant Mol. Biol.">
        <title>Nucleotide sequence of the T-DNA region from theA grobacterium tumefaciens octopine Ti plasmid pTi15955.</title>
        <authorList>
            <person name="Barker R.F."/>
            <person name="Idler K.B."/>
            <person name="Thompson D.V."/>
            <person name="Kemp J.D."/>
        </authorList>
    </citation>
    <scope>NUCLEOTIDE SEQUENCE</scope>
    <source>
        <plasmid evidence="2">Ti</plasmid>
    </source>
</reference>
<evidence type="ECO:0000313" key="4">
    <source>
        <dbReference type="EMBL" id="AVH45205.1"/>
    </source>
</evidence>
<proteinExistence type="predicted"/>
<dbReference type="PATRIC" id="fig|358.67.peg.5363"/>
<geneLocation type="plasmid" evidence="3">
    <name>pTi_CFBP5767</name>
</geneLocation>
<dbReference type="EMBL" id="AF242881">
    <property type="protein sequence ID" value="AAF77129.1"/>
    <property type="molecule type" value="Genomic_DNA"/>
</dbReference>
<evidence type="ECO:0000313" key="3">
    <source>
        <dbReference type="EMBL" id="ASK41680.1"/>
    </source>
</evidence>
<reference evidence="2" key="5">
    <citation type="submission" date="2000-03" db="EMBL/GenBank/DDBJ databases">
        <title>Octopine-type Ti plasmid sequence.</title>
        <authorList>
            <person name="Winans S.C."/>
            <person name="Zhu J."/>
            <person name="Oger P.M."/>
            <person name="Schrammeijer B."/>
            <person name="Hooykaas P.J."/>
            <person name="Farrand S.K."/>
        </authorList>
    </citation>
    <scope>NUCLEOTIDE SEQUENCE</scope>
    <source>
        <plasmid evidence="2">Ti</plasmid>
    </source>
</reference>
<gene>
    <name evidence="2" type="primary">gene 3'</name>
    <name evidence="4" type="ORF">At1D1609_51710</name>
</gene>
<reference evidence="4 6" key="7">
    <citation type="submission" date="2018-02" db="EMBL/GenBank/DDBJ databases">
        <title>Complete genome sequence of Agrobacterium tumefaciens 1D1609.</title>
        <authorList>
            <person name="Cho S.-T."/>
            <person name="Haryono M."/>
            <person name="Chang H.-H."/>
            <person name="Santos M.N."/>
            <person name="Lai E.-M."/>
            <person name="Kuo C.-H."/>
        </authorList>
    </citation>
    <scope>NUCLEOTIDE SEQUENCE [LARGE SCALE GENOMIC DNA]</scope>
    <source>
        <strain evidence="4 6">1D1609</strain>
        <plasmid evidence="6">Plasmid pti1d1609</plasmid>
        <plasmid evidence="4">pTi1D1609</plasmid>
    </source>
</reference>
<accession>Q44400</accession>
<reference evidence="5" key="1">
    <citation type="journal article" date="1983" name="Plant Mol. Biol.">
        <title>Nucleotide sequence of the T-DNA region from the Agrobacterium tumefaciens octopine Ti plasmid pTi15955.</title>
        <authorList>
            <person name="Barker R.F."/>
            <person name="Idler K.B."/>
            <person name="Thompson D.V."/>
            <person name="Kemp J.D."/>
        </authorList>
    </citation>
    <scope>NUCLEOTIDE SEQUENCE</scope>
    <source>
        <plasmid evidence="5">Ti</plasmid>
    </source>
</reference>
<dbReference type="EMBL" id="KY000030">
    <property type="protein sequence ID" value="ASK41680.1"/>
    <property type="molecule type" value="Genomic_DNA"/>
</dbReference>
<evidence type="ECO:0000313" key="5">
    <source>
        <dbReference type="EMBL" id="CAA25183.1"/>
    </source>
</evidence>
<feature type="domain" description="Cytokinin glycosidase" evidence="1">
    <location>
        <begin position="23"/>
        <end position="201"/>
    </location>
</feature>
<dbReference type="KEGG" id="atf:Ach5_51270"/>
<reference evidence="3" key="6">
    <citation type="submission" date="2016-10" db="EMBL/GenBank/DDBJ databases">
        <title>Agrobacterium Ti plasmids: Classification based on T-DNA and Vir regions organization.</title>
        <authorList>
            <person name="Nabi N."/>
            <person name="Vial L."/>
            <person name="Ben Hafsa A."/>
            <person name="Chapulliot D."/>
            <person name="Berard A."/>
            <person name="Chauveau A."/>
            <person name="Le Paslier M.-C."/>
            <person name="Harzallah Skhiri F."/>
            <person name="Brunel D."/>
            <person name="Nesme X."/>
            <person name="Chaouachi M."/>
        </authorList>
    </citation>
    <scope>NUCLEOTIDE SEQUENCE</scope>
    <source>
        <strain evidence="3">CFBP5767</strain>
        <plasmid evidence="3">pTi_CFBP5767</plasmid>
    </source>
</reference>
<accession>A0A2Z2PH89</accession>
<evidence type="ECO:0000259" key="1">
    <source>
        <dbReference type="Pfam" id="PF02027"/>
    </source>
</evidence>
<reference evidence="5" key="4">
    <citation type="journal article" date="1993" name="Plant J.">
        <title>Tissue-specific and wound-inducible pattern of expression of the mannopine synthase promoter is determined by the interaction between positive and negative cis-regulatory elements.</title>
        <authorList>
            <person name="Guevara-Garcia A."/>
            <person name="Mosqueda-cano G."/>
            <person name="Argueello-Astorga G."/>
            <person name="Simpson J."/>
            <person name="Herrera-Estrella L."/>
        </authorList>
    </citation>
    <scope>NUCLEOTIDE SEQUENCE</scope>
    <source>
        <plasmid evidence="5">Ti</plasmid>
    </source>
</reference>
<dbReference type="OrthoDB" id="8289713at2"/>
<evidence type="ECO:0000313" key="2">
    <source>
        <dbReference type="EMBL" id="AAF77129.1"/>
    </source>
</evidence>
<dbReference type="InterPro" id="IPR006064">
    <property type="entry name" value="Glycosidase"/>
</dbReference>